<accession>A0A6N3HRK7</accession>
<organism evidence="3">
    <name type="scientific">Phytobacter massiliensis</name>
    <dbReference type="NCBI Taxonomy" id="1485952"/>
    <lineage>
        <taxon>Bacteria</taxon>
        <taxon>Pseudomonadati</taxon>
        <taxon>Pseudomonadota</taxon>
        <taxon>Gammaproteobacteria</taxon>
        <taxon>Enterobacterales</taxon>
        <taxon>Enterobacteriaceae</taxon>
        <taxon>Phytobacter</taxon>
    </lineage>
</organism>
<sequence>MKRTIAVAALTMVLAGCVSSGVNKESVSAKQLAQQHFILDTVNGQAVTPGDHPAEIGFDDDMQVSGSMCNRFTGKGKLSDGTLTVKELAMTRMACADPQRNALDTTIGAMLREGAQVDLTDNQLTLTTADQTLIYKRQDNAQ</sequence>
<dbReference type="PANTHER" id="PTHR35535">
    <property type="entry name" value="HEAT SHOCK PROTEIN HSLJ"/>
    <property type="match status" value="1"/>
</dbReference>
<dbReference type="RefSeq" id="WP_156567503.1">
    <property type="nucleotide sequence ID" value="NZ_CACRTZ010000037.1"/>
</dbReference>
<dbReference type="Pfam" id="PF03724">
    <property type="entry name" value="META"/>
    <property type="match status" value="1"/>
</dbReference>
<dbReference type="Gene3D" id="2.40.128.270">
    <property type="match status" value="1"/>
</dbReference>
<dbReference type="EMBL" id="CACRTZ010000037">
    <property type="protein sequence ID" value="VYU79475.1"/>
    <property type="molecule type" value="Genomic_DNA"/>
</dbReference>
<gene>
    <name evidence="3" type="primary">hslJ</name>
    <name evidence="3" type="ORF">EMLFYP7_04318</name>
</gene>
<keyword evidence="1" id="KW-0732">Signal</keyword>
<dbReference type="InterPro" id="IPR038670">
    <property type="entry name" value="HslJ-like_sf"/>
</dbReference>
<name>A0A6N3HRK7_9ENTR</name>
<reference evidence="3" key="1">
    <citation type="submission" date="2019-11" db="EMBL/GenBank/DDBJ databases">
        <authorList>
            <person name="Feng L."/>
        </authorList>
    </citation>
    <scope>NUCLEOTIDE SEQUENCE</scope>
    <source>
        <strain evidence="3">EMassiliensisLFYP7</strain>
    </source>
</reference>
<dbReference type="PANTHER" id="PTHR35535:SF1">
    <property type="entry name" value="HEAT SHOCK PROTEIN HSLJ"/>
    <property type="match status" value="1"/>
</dbReference>
<evidence type="ECO:0000259" key="2">
    <source>
        <dbReference type="Pfam" id="PF03724"/>
    </source>
</evidence>
<evidence type="ECO:0000256" key="1">
    <source>
        <dbReference type="SAM" id="SignalP"/>
    </source>
</evidence>
<dbReference type="InterPro" id="IPR053147">
    <property type="entry name" value="Hsp_HslJ-like"/>
</dbReference>
<dbReference type="InterPro" id="IPR005184">
    <property type="entry name" value="DUF306_Meta_HslJ"/>
</dbReference>
<keyword evidence="3" id="KW-0346">Stress response</keyword>
<protein>
    <submittedName>
        <fullName evidence="3">Heat shock protein HslJ</fullName>
    </submittedName>
</protein>
<dbReference type="NCBIfam" id="NF007766">
    <property type="entry name" value="PRK10449.1"/>
    <property type="match status" value="1"/>
</dbReference>
<feature type="domain" description="DUF306" evidence="2">
    <location>
        <begin position="30"/>
        <end position="132"/>
    </location>
</feature>
<feature type="chain" id="PRO_5026910036" evidence="1">
    <location>
        <begin position="21"/>
        <end position="142"/>
    </location>
</feature>
<dbReference type="AlphaFoldDB" id="A0A6N3HRK7"/>
<proteinExistence type="predicted"/>
<dbReference type="PROSITE" id="PS51257">
    <property type="entry name" value="PROKAR_LIPOPROTEIN"/>
    <property type="match status" value="1"/>
</dbReference>
<feature type="signal peptide" evidence="1">
    <location>
        <begin position="1"/>
        <end position="20"/>
    </location>
</feature>
<evidence type="ECO:0000313" key="3">
    <source>
        <dbReference type="EMBL" id="VYU79475.1"/>
    </source>
</evidence>